<organism evidence="1 2">
    <name type="scientific">Streptomyces albiflavescens</name>
    <dbReference type="NCBI Taxonomy" id="1623582"/>
    <lineage>
        <taxon>Bacteria</taxon>
        <taxon>Bacillati</taxon>
        <taxon>Actinomycetota</taxon>
        <taxon>Actinomycetes</taxon>
        <taxon>Kitasatosporales</taxon>
        <taxon>Streptomycetaceae</taxon>
        <taxon>Streptomyces</taxon>
    </lineage>
</organism>
<gene>
    <name evidence="1" type="ORF">GCM10011579_039710</name>
</gene>
<name>A0A918D5N9_9ACTN</name>
<evidence type="ECO:0000313" key="2">
    <source>
        <dbReference type="Proteomes" id="UP000600365"/>
    </source>
</evidence>
<sequence length="335" mass="34260">MSNDSGAGMTVWVNLAVQAVGPAGSRPYEAWLAEVERVAVDLWLMSAPGGSTARLAADLSSCTSIDGVLAHAHVDGERGSARLVVRVPDGESGGSVERTFHTEALVQRRARDVLERAQPLVGQGVRLLVADSSGNPRVLHISDSGERERGSVMVRSDRAGAVAAPSPAPVQVAAQAPAHVAAPGPVQAVAPVQAATAGSFAPASAPTPAASAAAAPVAPISTDPAPAAPIAAPEHQRATALAVAPPPLSAPSAEVPAPPAADGLTWEEGSLAVWRNINRSWSKAYRTSCLLALRDRVIVDDGGLVLNLDELITLAQQSPDPDTPRGKDIAARYPA</sequence>
<reference evidence="1 2" key="1">
    <citation type="journal article" date="2014" name="Int. J. Syst. Evol. Microbiol.">
        <title>Complete genome sequence of Corynebacterium casei LMG S-19264T (=DSM 44701T), isolated from a smear-ripened cheese.</title>
        <authorList>
            <consortium name="US DOE Joint Genome Institute (JGI-PGF)"/>
            <person name="Walter F."/>
            <person name="Albersmeier A."/>
            <person name="Kalinowski J."/>
            <person name="Ruckert C."/>
        </authorList>
    </citation>
    <scope>NUCLEOTIDE SEQUENCE [LARGE SCALE GENOMIC DNA]</scope>
    <source>
        <strain evidence="1 2">CGMCC 4.7111</strain>
    </source>
</reference>
<dbReference type="AlphaFoldDB" id="A0A918D5N9"/>
<evidence type="ECO:0000313" key="1">
    <source>
        <dbReference type="EMBL" id="GGN67315.1"/>
    </source>
</evidence>
<comment type="caution">
    <text evidence="1">The sequence shown here is derived from an EMBL/GenBank/DDBJ whole genome shotgun (WGS) entry which is preliminary data.</text>
</comment>
<dbReference type="EMBL" id="BMMM01000006">
    <property type="protein sequence ID" value="GGN67315.1"/>
    <property type="molecule type" value="Genomic_DNA"/>
</dbReference>
<dbReference type="Proteomes" id="UP000600365">
    <property type="component" value="Unassembled WGS sequence"/>
</dbReference>
<accession>A0A918D5N9</accession>
<keyword evidence="2" id="KW-1185">Reference proteome</keyword>
<proteinExistence type="predicted"/>
<dbReference type="RefSeq" id="WP_189187315.1">
    <property type="nucleotide sequence ID" value="NZ_BMMM01000006.1"/>
</dbReference>
<protein>
    <submittedName>
        <fullName evidence="1">Uncharacterized protein</fullName>
    </submittedName>
</protein>